<dbReference type="EMBL" id="CP109441">
    <property type="protein sequence ID" value="WUV46458.1"/>
    <property type="molecule type" value="Genomic_DNA"/>
</dbReference>
<protein>
    <submittedName>
        <fullName evidence="2">Helix-turn-helix domain-containing protein</fullName>
    </submittedName>
</protein>
<evidence type="ECO:0000313" key="3">
    <source>
        <dbReference type="Proteomes" id="UP001432062"/>
    </source>
</evidence>
<dbReference type="RefSeq" id="WP_329410188.1">
    <property type="nucleotide sequence ID" value="NZ_CP109441.1"/>
</dbReference>
<proteinExistence type="predicted"/>
<sequence length="391" mass="44002">MADRITTDNEIDRLVEFLTSHLLNIGDAAMTANDRAIAAHNKLSARQRLHFKQLMYQLGSSIVEEFRLGRDFDRVNTEPVREMAGIYADSGFVEQDVALSTTIAIKTAMRYIFEHGAENMLPGLMEFASYNRPAATVFNQVMIPEFRARLLELGSDHPVRLLAGNALIRGDMTDPTLTELDLEASYSIVRIATRADDGRTEYIRSTWRRVADDLNELDVYWSLADNDLVLIYPHSLDTRSAENTREIAAKRLNAPCWATISPPVSASGIPVAAAECEESLCCIQRLGYLPRVYESRSILFERIVITADPALLRKARGLLQDVLSQPKLAETLYAWIAHNARRGATAQYLGIHPRTLDYRLRRMRAVTELDPADYSTFPLLRTAAIAWSADR</sequence>
<name>A0ABZ1YTV5_9NOCA</name>
<reference evidence="2" key="1">
    <citation type="submission" date="2022-10" db="EMBL/GenBank/DDBJ databases">
        <title>The complete genomes of actinobacterial strains from the NBC collection.</title>
        <authorList>
            <person name="Joergensen T.S."/>
            <person name="Alvarez Arevalo M."/>
            <person name="Sterndorff E.B."/>
            <person name="Faurdal D."/>
            <person name="Vuksanovic O."/>
            <person name="Mourched A.-S."/>
            <person name="Charusanti P."/>
            <person name="Shaw S."/>
            <person name="Blin K."/>
            <person name="Weber T."/>
        </authorList>
    </citation>
    <scope>NUCLEOTIDE SEQUENCE</scope>
    <source>
        <strain evidence="2">NBC_01482</strain>
    </source>
</reference>
<feature type="domain" description="PucR C-terminal helix-turn-helix" evidence="1">
    <location>
        <begin position="328"/>
        <end position="383"/>
    </location>
</feature>
<gene>
    <name evidence="2" type="ORF">OG563_46730</name>
</gene>
<dbReference type="PANTHER" id="PTHR33744">
    <property type="entry name" value="CARBOHYDRATE DIACID REGULATOR"/>
    <property type="match status" value="1"/>
</dbReference>
<dbReference type="InterPro" id="IPR042070">
    <property type="entry name" value="PucR_C-HTH_sf"/>
</dbReference>
<dbReference type="Gene3D" id="1.10.10.2840">
    <property type="entry name" value="PucR C-terminal helix-turn-helix domain"/>
    <property type="match status" value="1"/>
</dbReference>
<dbReference type="InterPro" id="IPR025736">
    <property type="entry name" value="PucR_C-HTH_dom"/>
</dbReference>
<evidence type="ECO:0000259" key="1">
    <source>
        <dbReference type="Pfam" id="PF13556"/>
    </source>
</evidence>
<accession>A0ABZ1YTV5</accession>
<organism evidence="2 3">
    <name type="scientific">Nocardia vinacea</name>
    <dbReference type="NCBI Taxonomy" id="96468"/>
    <lineage>
        <taxon>Bacteria</taxon>
        <taxon>Bacillati</taxon>
        <taxon>Actinomycetota</taxon>
        <taxon>Actinomycetes</taxon>
        <taxon>Mycobacteriales</taxon>
        <taxon>Nocardiaceae</taxon>
        <taxon>Nocardia</taxon>
    </lineage>
</organism>
<dbReference type="InterPro" id="IPR051448">
    <property type="entry name" value="CdaR-like_regulators"/>
</dbReference>
<dbReference type="Proteomes" id="UP001432062">
    <property type="component" value="Chromosome"/>
</dbReference>
<dbReference type="Pfam" id="PF13556">
    <property type="entry name" value="HTH_30"/>
    <property type="match status" value="1"/>
</dbReference>
<evidence type="ECO:0000313" key="2">
    <source>
        <dbReference type="EMBL" id="WUV46458.1"/>
    </source>
</evidence>
<keyword evidence="3" id="KW-1185">Reference proteome</keyword>
<dbReference type="PANTHER" id="PTHR33744:SF1">
    <property type="entry name" value="DNA-BINDING TRANSCRIPTIONAL ACTIVATOR ADER"/>
    <property type="match status" value="1"/>
</dbReference>